<protein>
    <submittedName>
        <fullName evidence="3">Cell division cycle protein 123</fullName>
    </submittedName>
</protein>
<keyword evidence="3" id="KW-0131">Cell cycle</keyword>
<dbReference type="OMA" id="YYQSYDS"/>
<feature type="region of interest" description="Disordered" evidence="2">
    <location>
        <begin position="104"/>
        <end position="131"/>
    </location>
</feature>
<dbReference type="EMBL" id="ADBJ01000018">
    <property type="protein sequence ID" value="EFA82851.1"/>
    <property type="molecule type" value="Genomic_DNA"/>
</dbReference>
<dbReference type="AlphaFoldDB" id="D3B7V8"/>
<organism evidence="3 4">
    <name type="scientific">Heterostelium pallidum (strain ATCC 26659 / Pp 5 / PN500)</name>
    <name type="common">Cellular slime mold</name>
    <name type="synonym">Polysphondylium pallidum</name>
    <dbReference type="NCBI Taxonomy" id="670386"/>
    <lineage>
        <taxon>Eukaryota</taxon>
        <taxon>Amoebozoa</taxon>
        <taxon>Evosea</taxon>
        <taxon>Eumycetozoa</taxon>
        <taxon>Dictyostelia</taxon>
        <taxon>Acytosteliales</taxon>
        <taxon>Acytosteliaceae</taxon>
        <taxon>Heterostelium</taxon>
    </lineage>
</organism>
<dbReference type="GO" id="GO:0051301">
    <property type="term" value="P:cell division"/>
    <property type="evidence" value="ECO:0007669"/>
    <property type="project" value="UniProtKB-KW"/>
</dbReference>
<dbReference type="InterPro" id="IPR009772">
    <property type="entry name" value="CDC123"/>
</dbReference>
<dbReference type="GeneID" id="31360033"/>
<keyword evidence="3" id="KW-0132">Cell division</keyword>
<sequence length="385" mass="44881">MESNNNNNNSRDILFKERKDKCQFARWYSTFRRLTFESVIIELPKIVVDYLNSDHFSTETTSFPKYKLDDYEDDIGDDDEQWSTPVGKSKESSMFNKKYYQSYDSDDDTDDSDDDKVEDNNNNNRTNEVKIDPQQLKSFTDKIDEAIKKLGGECVPKLNWSSPKDATFMNIHASLRCSSSSDILLLLKSSDFINHDLAQFDNDIKDLQPDDITPLTLVLRRWANVNIALEFRCFIKDNQLIAISQRDTSAFFDFLPAKKELIQSKIKSFAEQHIINKFNDVSYCFDVCFLDTNLNTVTLMDFNPIHPSTDSLLFDWYELFPEELEHQEIDESVKPLEHFEFRIVESNEGIRPNLSMSSRLPSDLVNMQSTSEINEMLSKFKDHKI</sequence>
<dbReference type="PANTHER" id="PTHR15323">
    <property type="entry name" value="D123 PROTEIN"/>
    <property type="match status" value="1"/>
</dbReference>
<reference evidence="3 4" key="1">
    <citation type="journal article" date="2011" name="Genome Res.">
        <title>Phylogeny-wide analysis of social amoeba genomes highlights ancient origins for complex intercellular communication.</title>
        <authorList>
            <person name="Heidel A.J."/>
            <person name="Lawal H.M."/>
            <person name="Felder M."/>
            <person name="Schilde C."/>
            <person name="Helps N.R."/>
            <person name="Tunggal B."/>
            <person name="Rivero F."/>
            <person name="John U."/>
            <person name="Schleicher M."/>
            <person name="Eichinger L."/>
            <person name="Platzer M."/>
            <person name="Noegel A.A."/>
            <person name="Schaap P."/>
            <person name="Gloeckner G."/>
        </authorList>
    </citation>
    <scope>NUCLEOTIDE SEQUENCE [LARGE SCALE GENOMIC DNA]</scope>
    <source>
        <strain evidence="4">ATCC 26659 / Pp 5 / PN500</strain>
    </source>
</reference>
<feature type="compositionally biased region" description="Acidic residues" evidence="2">
    <location>
        <begin position="104"/>
        <end position="117"/>
    </location>
</feature>
<dbReference type="InParanoid" id="D3B7V8"/>
<keyword evidence="4" id="KW-1185">Reference proteome</keyword>
<dbReference type="STRING" id="670386.D3B7V8"/>
<evidence type="ECO:0000256" key="1">
    <source>
        <dbReference type="ARBA" id="ARBA00011047"/>
    </source>
</evidence>
<dbReference type="RefSeq" id="XP_020434968.1">
    <property type="nucleotide sequence ID" value="XM_020575448.1"/>
</dbReference>
<comment type="similarity">
    <text evidence="1">Belongs to the CDC123 family.</text>
</comment>
<gene>
    <name evidence="3" type="primary">cdc123</name>
    <name evidence="3" type="ORF">PPL_04546</name>
</gene>
<evidence type="ECO:0000313" key="3">
    <source>
        <dbReference type="EMBL" id="EFA82851.1"/>
    </source>
</evidence>
<dbReference type="Pfam" id="PF07065">
    <property type="entry name" value="D123"/>
    <property type="match status" value="1"/>
</dbReference>
<proteinExistence type="inferred from homology"/>
<dbReference type="Proteomes" id="UP000001396">
    <property type="component" value="Unassembled WGS sequence"/>
</dbReference>
<dbReference type="FunCoup" id="D3B7V8">
    <property type="interactions" value="289"/>
</dbReference>
<dbReference type="PANTHER" id="PTHR15323:SF6">
    <property type="entry name" value="CELL DIVISION CYCLE PROTEIN 123 HOMOLOG"/>
    <property type="match status" value="1"/>
</dbReference>
<accession>D3B7V8</accession>
<evidence type="ECO:0000256" key="2">
    <source>
        <dbReference type="SAM" id="MobiDB-lite"/>
    </source>
</evidence>
<comment type="caution">
    <text evidence="3">The sequence shown here is derived from an EMBL/GenBank/DDBJ whole genome shotgun (WGS) entry which is preliminary data.</text>
</comment>
<name>D3B7V8_HETP5</name>
<evidence type="ECO:0000313" key="4">
    <source>
        <dbReference type="Proteomes" id="UP000001396"/>
    </source>
</evidence>
<dbReference type="GO" id="GO:0005737">
    <property type="term" value="C:cytoplasm"/>
    <property type="evidence" value="ECO:0007669"/>
    <property type="project" value="TreeGrafter"/>
</dbReference>